<evidence type="ECO:0000313" key="1">
    <source>
        <dbReference type="EMBL" id="MBD1269959.1"/>
    </source>
</evidence>
<dbReference type="Pfam" id="PF06224">
    <property type="entry name" value="AlkZ-like"/>
    <property type="match status" value="1"/>
</dbReference>
<dbReference type="InterPro" id="IPR009351">
    <property type="entry name" value="AlkZ-like"/>
</dbReference>
<dbReference type="PANTHER" id="PTHR38479:SF2">
    <property type="entry name" value="WINGED HELIX DNA-BINDING DOMAIN-CONTAINING PROTEIN"/>
    <property type="match status" value="1"/>
</dbReference>
<reference evidence="2 3" key="1">
    <citation type="submission" date="2020-07" db="EMBL/GenBank/DDBJ databases">
        <title>Sequencing the genomes of 1000 actinobacteria strains.</title>
        <authorList>
            <person name="Klenk H.-P."/>
        </authorList>
    </citation>
    <scope>NUCLEOTIDE SEQUENCE [LARGE SCALE GENOMIC DNA]</scope>
    <source>
        <strain evidence="2 3">DSM 19087</strain>
    </source>
</reference>
<organism evidence="1 4">
    <name type="scientific">Aeromicrobium tamlense</name>
    <dbReference type="NCBI Taxonomy" id="375541"/>
    <lineage>
        <taxon>Bacteria</taxon>
        <taxon>Bacillati</taxon>
        <taxon>Actinomycetota</taxon>
        <taxon>Actinomycetes</taxon>
        <taxon>Propionibacteriales</taxon>
        <taxon>Nocardioidaceae</taxon>
        <taxon>Aeromicrobium</taxon>
    </lineage>
</organism>
<sequence>MSVERPLPFHKWRGVGDVSPAEVRGERMARQRLIGEPFPDLVSCVGTLGAVQFQEFEDSLWSLARRTHDRPARDAIAAEIAEGRLVRHHVLRPTWHVVRIEDLGWMLDLTADRIRAQSRPQMRATGVLDDRDRLVGLVGEIVESAEAPLTRKEIGAALAERGVELKGQALGHITVSAELDKVVTTGPRRGSWDTFVPFASRIPTVELDREEALVRLATMYLAGHAPATARDFAWWAGLTLTDAKRAFEQVEVDEVAPTTSDGTAFILSLFDELVIAYQDRSHYQVPIAGGGTIDVWGGNLVLLDGVVAATWRSLKPKRKDGNGLFEITPVRALTRADRDRIDADALAFIDHLDIPVDLQWKDPA</sequence>
<dbReference type="PANTHER" id="PTHR38479">
    <property type="entry name" value="LMO0824 PROTEIN"/>
    <property type="match status" value="1"/>
</dbReference>
<dbReference type="RefSeq" id="WP_179426968.1">
    <property type="nucleotide sequence ID" value="NZ_BAAAMP010000002.1"/>
</dbReference>
<evidence type="ECO:0000313" key="4">
    <source>
        <dbReference type="Proteomes" id="UP000659061"/>
    </source>
</evidence>
<evidence type="ECO:0000313" key="2">
    <source>
        <dbReference type="EMBL" id="NYI39384.1"/>
    </source>
</evidence>
<proteinExistence type="predicted"/>
<dbReference type="Proteomes" id="UP000587211">
    <property type="component" value="Unassembled WGS sequence"/>
</dbReference>
<name>A0A8I0FZ17_9ACTN</name>
<keyword evidence="3" id="KW-1185">Reference proteome</keyword>
<dbReference type="AlphaFoldDB" id="A0A8I0FZ17"/>
<gene>
    <name evidence="2" type="ORF">BJ975_002759</name>
    <name evidence="1" type="ORF">IDH50_06940</name>
</gene>
<protein>
    <submittedName>
        <fullName evidence="1">AlkZ family DNA glycosylase</fullName>
    </submittedName>
</protein>
<comment type="caution">
    <text evidence="1">The sequence shown here is derived from an EMBL/GenBank/DDBJ whole genome shotgun (WGS) entry which is preliminary data.</text>
</comment>
<dbReference type="Proteomes" id="UP000659061">
    <property type="component" value="Unassembled WGS sequence"/>
</dbReference>
<accession>A0A8I0FZ17</accession>
<reference evidence="1" key="2">
    <citation type="submission" date="2020-09" db="EMBL/GenBank/DDBJ databases">
        <title>Novel species in genus Aeromicrobium.</title>
        <authorList>
            <person name="Zhang G."/>
        </authorList>
    </citation>
    <scope>NUCLEOTIDE SEQUENCE</scope>
    <source>
        <strain evidence="1">SSW1-57</strain>
    </source>
</reference>
<evidence type="ECO:0000313" key="3">
    <source>
        <dbReference type="Proteomes" id="UP000587211"/>
    </source>
</evidence>
<dbReference type="EMBL" id="JACWMT010000001">
    <property type="protein sequence ID" value="MBD1269959.1"/>
    <property type="molecule type" value="Genomic_DNA"/>
</dbReference>
<dbReference type="EMBL" id="JACBZN010000001">
    <property type="protein sequence ID" value="NYI39384.1"/>
    <property type="molecule type" value="Genomic_DNA"/>
</dbReference>